<dbReference type="AlphaFoldDB" id="A0A0N4TES5"/>
<dbReference type="PANTHER" id="PTHR36519:SF9">
    <property type="entry name" value="EB DOMAIN-CONTAINING PROTEIN-RELATED"/>
    <property type="match status" value="1"/>
</dbReference>
<evidence type="ECO:0000313" key="5">
    <source>
        <dbReference type="WBParaSite" id="BPAG_0000671301-mRNA-1"/>
    </source>
</evidence>
<protein>
    <submittedName>
        <fullName evidence="5">EB domain-containing protein</fullName>
    </submittedName>
</protein>
<dbReference type="Proteomes" id="UP000278627">
    <property type="component" value="Unassembled WGS sequence"/>
</dbReference>
<keyword evidence="4" id="KW-1185">Reference proteome</keyword>
<organism evidence="5">
    <name type="scientific">Brugia pahangi</name>
    <name type="common">Filarial nematode worm</name>
    <dbReference type="NCBI Taxonomy" id="6280"/>
    <lineage>
        <taxon>Eukaryota</taxon>
        <taxon>Metazoa</taxon>
        <taxon>Ecdysozoa</taxon>
        <taxon>Nematoda</taxon>
        <taxon>Chromadorea</taxon>
        <taxon>Rhabditida</taxon>
        <taxon>Spirurina</taxon>
        <taxon>Spiruromorpha</taxon>
        <taxon>Filarioidea</taxon>
        <taxon>Onchocercidae</taxon>
        <taxon>Brugia</taxon>
    </lineage>
</organism>
<evidence type="ECO:0000313" key="3">
    <source>
        <dbReference type="EMBL" id="VDN87862.1"/>
    </source>
</evidence>
<evidence type="ECO:0000259" key="2">
    <source>
        <dbReference type="Pfam" id="PF23416"/>
    </source>
</evidence>
<sequence>MTITIIIIIIIIIITVTNINITVTILTFYLIFKLRIILGTQTCSLTENCPSGQICVNGFCLPSNIAQIGSPCSTGAICPVGYYCINGFCVRNALTSTFVFFFFLSFL</sequence>
<reference evidence="5" key="1">
    <citation type="submission" date="2017-02" db="UniProtKB">
        <authorList>
            <consortium name="WormBaseParasite"/>
        </authorList>
    </citation>
    <scope>IDENTIFICATION</scope>
</reference>
<dbReference type="Pfam" id="PF23416">
    <property type="entry name" value="DUF7107"/>
    <property type="match status" value="1"/>
</dbReference>
<feature type="transmembrane region" description="Helical" evidence="1">
    <location>
        <begin position="6"/>
        <end position="32"/>
    </location>
</feature>
<feature type="domain" description="DUF7107" evidence="2">
    <location>
        <begin position="42"/>
        <end position="90"/>
    </location>
</feature>
<dbReference type="EMBL" id="UZAD01006397">
    <property type="protein sequence ID" value="VDN87862.1"/>
    <property type="molecule type" value="Genomic_DNA"/>
</dbReference>
<keyword evidence="1" id="KW-1133">Transmembrane helix</keyword>
<evidence type="ECO:0000313" key="4">
    <source>
        <dbReference type="Proteomes" id="UP000278627"/>
    </source>
</evidence>
<gene>
    <name evidence="3" type="ORF">BPAG_LOCUS6676</name>
</gene>
<dbReference type="WBParaSite" id="BPAG_0000671301-mRNA-1">
    <property type="protein sequence ID" value="BPAG_0000671301-mRNA-1"/>
    <property type="gene ID" value="BPAG_0000671301"/>
</dbReference>
<accession>A0A0N4TES5</accession>
<evidence type="ECO:0000256" key="1">
    <source>
        <dbReference type="SAM" id="Phobius"/>
    </source>
</evidence>
<keyword evidence="1" id="KW-0472">Membrane</keyword>
<name>A0A0N4TES5_BRUPA</name>
<proteinExistence type="predicted"/>
<keyword evidence="1" id="KW-0812">Transmembrane</keyword>
<dbReference type="PANTHER" id="PTHR36519">
    <property type="entry name" value="FIP (FUNGUS-INDUCED PROTEIN) RELATED-RELATED"/>
    <property type="match status" value="1"/>
</dbReference>
<dbReference type="InterPro" id="IPR055531">
    <property type="entry name" value="DUF7107"/>
</dbReference>
<reference evidence="3 4" key="2">
    <citation type="submission" date="2018-11" db="EMBL/GenBank/DDBJ databases">
        <authorList>
            <consortium name="Pathogen Informatics"/>
        </authorList>
    </citation>
    <scope>NUCLEOTIDE SEQUENCE [LARGE SCALE GENOMIC DNA]</scope>
</reference>